<dbReference type="SMART" id="SM00382">
    <property type="entry name" value="AAA"/>
    <property type="match status" value="2"/>
</dbReference>
<keyword evidence="9" id="KW-0472">Membrane</keyword>
<dbReference type="AlphaFoldDB" id="A0A1H4FCM5"/>
<dbReference type="GO" id="GO:0005524">
    <property type="term" value="F:ATP binding"/>
    <property type="evidence" value="ECO:0007669"/>
    <property type="project" value="UniProtKB-KW"/>
</dbReference>
<feature type="domain" description="ABC transporter" evidence="10">
    <location>
        <begin position="9"/>
        <end position="245"/>
    </location>
</feature>
<accession>A0A1H4FCM5</accession>
<dbReference type="InterPro" id="IPR003439">
    <property type="entry name" value="ABC_transporter-like_ATP-bd"/>
</dbReference>
<dbReference type="OrthoDB" id="9805029at2"/>
<dbReference type="Gene3D" id="3.40.50.300">
    <property type="entry name" value="P-loop containing nucleotide triphosphate hydrolases"/>
    <property type="match status" value="2"/>
</dbReference>
<keyword evidence="8" id="KW-1278">Translocase</keyword>
<evidence type="ECO:0000256" key="3">
    <source>
        <dbReference type="ARBA" id="ARBA00022475"/>
    </source>
</evidence>
<evidence type="ECO:0000256" key="8">
    <source>
        <dbReference type="ARBA" id="ARBA00022967"/>
    </source>
</evidence>
<evidence type="ECO:0000256" key="1">
    <source>
        <dbReference type="ARBA" id="ARBA00004202"/>
    </source>
</evidence>
<evidence type="ECO:0000313" key="11">
    <source>
        <dbReference type="EMBL" id="SEA94488.1"/>
    </source>
</evidence>
<comment type="subcellular location">
    <subcellularLocation>
        <location evidence="1">Cell membrane</location>
        <topology evidence="1">Peripheral membrane protein</topology>
    </subcellularLocation>
</comment>
<feature type="domain" description="ABC transporter" evidence="10">
    <location>
        <begin position="244"/>
        <end position="497"/>
    </location>
</feature>
<dbReference type="InterPro" id="IPR050107">
    <property type="entry name" value="ABC_carbohydrate_import_ATPase"/>
</dbReference>
<dbReference type="GO" id="GO:0016887">
    <property type="term" value="F:ATP hydrolysis activity"/>
    <property type="evidence" value="ECO:0007669"/>
    <property type="project" value="InterPro"/>
</dbReference>
<dbReference type="InterPro" id="IPR027417">
    <property type="entry name" value="P-loop_NTPase"/>
</dbReference>
<dbReference type="SUPFAM" id="SSF52540">
    <property type="entry name" value="P-loop containing nucleoside triphosphate hydrolases"/>
    <property type="match status" value="2"/>
</dbReference>
<evidence type="ECO:0000256" key="7">
    <source>
        <dbReference type="ARBA" id="ARBA00022840"/>
    </source>
</evidence>
<evidence type="ECO:0000256" key="9">
    <source>
        <dbReference type="ARBA" id="ARBA00023136"/>
    </source>
</evidence>
<dbReference type="GO" id="GO:0005886">
    <property type="term" value="C:plasma membrane"/>
    <property type="evidence" value="ECO:0007669"/>
    <property type="project" value="UniProtKB-SubCell"/>
</dbReference>
<dbReference type="Pfam" id="PF00005">
    <property type="entry name" value="ABC_tran"/>
    <property type="match status" value="2"/>
</dbReference>
<dbReference type="Proteomes" id="UP000198703">
    <property type="component" value="Unassembled WGS sequence"/>
</dbReference>
<dbReference type="InterPro" id="IPR017871">
    <property type="entry name" value="ABC_transporter-like_CS"/>
</dbReference>
<keyword evidence="4" id="KW-0762">Sugar transport</keyword>
<keyword evidence="5" id="KW-0677">Repeat</keyword>
<dbReference type="CDD" id="cd03216">
    <property type="entry name" value="ABC_Carb_Monos_I"/>
    <property type="match status" value="1"/>
</dbReference>
<evidence type="ECO:0000256" key="6">
    <source>
        <dbReference type="ARBA" id="ARBA00022741"/>
    </source>
</evidence>
<evidence type="ECO:0000256" key="2">
    <source>
        <dbReference type="ARBA" id="ARBA00022448"/>
    </source>
</evidence>
<dbReference type="InterPro" id="IPR003593">
    <property type="entry name" value="AAA+_ATPase"/>
</dbReference>
<dbReference type="STRING" id="89524.SAMN05444370_12037"/>
<dbReference type="PANTHER" id="PTHR43790:SF9">
    <property type="entry name" value="GALACTOFURANOSE TRANSPORTER ATP-BINDING PROTEIN YTFR"/>
    <property type="match status" value="1"/>
</dbReference>
<dbReference type="FunFam" id="3.40.50.300:FF:000127">
    <property type="entry name" value="Ribose import ATP-binding protein RbsA"/>
    <property type="match status" value="1"/>
</dbReference>
<name>A0A1H4FCM5_9RHOB</name>
<dbReference type="PANTHER" id="PTHR43790">
    <property type="entry name" value="CARBOHYDRATE TRANSPORT ATP-BINDING PROTEIN MG119-RELATED"/>
    <property type="match status" value="1"/>
</dbReference>
<protein>
    <submittedName>
        <fullName evidence="11">Monosaccharide ABC transporter ATP-binding protein, CUT2 family</fullName>
    </submittedName>
</protein>
<evidence type="ECO:0000259" key="10">
    <source>
        <dbReference type="PROSITE" id="PS50893"/>
    </source>
</evidence>
<keyword evidence="2" id="KW-0813">Transport</keyword>
<keyword evidence="6" id="KW-0547">Nucleotide-binding</keyword>
<sequence length="509" mass="54131">MTARQHKGLFFDRIDKHFGGAHALRDVSLAVGRGEIVALLGENGAGKSTLIKVLGGIHRPDSGQVLIDGRPYEHRPAGFGERQKVAFIHQDLGLVEWMTVAENIALALGYRRRAGLIDWGAAERFAAAALARVDCDFDPTTRVENLTRTEKSLVAIARALAVDSEFLVLDEPTASLPADEVARLFAAIRPLREKGVGMIYVSHRLDEIFRIADRVAVLRDGEMVGVRAIGHTTPEELVQKIVGRRTRETVKSSEPPGAPILELRRFTAGAVGPLDFTLRRGEVVGLVGLRGAGHEAVSRALFGAHPHAGEVRLNGRTPDLSSPLRAMLSGFGLVAKDRTEESVAMSLTIRENTFLNPAAVGRGLMNLLTPAREAAQAAAIGADLGLSPNDPGLAIEALSGGNQQKVVIGRWLATRRALLICEDPTAGVDVGAKAEIYALLNRALANGVGVLLVSTDFEEIAAICHRAIVFSQGAIVDELAGTRLTTENLIQSASAGAVAPQGETAHAIA</sequence>
<reference evidence="11 12" key="1">
    <citation type="submission" date="2016-10" db="EMBL/GenBank/DDBJ databases">
        <authorList>
            <person name="de Groot N.N."/>
        </authorList>
    </citation>
    <scope>NUCLEOTIDE SEQUENCE [LARGE SCALE GENOMIC DNA]</scope>
    <source>
        <strain evidence="11 12">DSM 15345</strain>
    </source>
</reference>
<dbReference type="EMBL" id="FNQM01000020">
    <property type="protein sequence ID" value="SEA94488.1"/>
    <property type="molecule type" value="Genomic_DNA"/>
</dbReference>
<dbReference type="CDD" id="cd03215">
    <property type="entry name" value="ABC_Carb_Monos_II"/>
    <property type="match status" value="1"/>
</dbReference>
<evidence type="ECO:0000313" key="12">
    <source>
        <dbReference type="Proteomes" id="UP000198703"/>
    </source>
</evidence>
<gene>
    <name evidence="11" type="ORF">SAMN05444370_12037</name>
</gene>
<evidence type="ECO:0000256" key="5">
    <source>
        <dbReference type="ARBA" id="ARBA00022737"/>
    </source>
</evidence>
<dbReference type="PROSITE" id="PS00211">
    <property type="entry name" value="ABC_TRANSPORTER_1"/>
    <property type="match status" value="1"/>
</dbReference>
<evidence type="ECO:0000256" key="4">
    <source>
        <dbReference type="ARBA" id="ARBA00022597"/>
    </source>
</evidence>
<dbReference type="PROSITE" id="PS50893">
    <property type="entry name" value="ABC_TRANSPORTER_2"/>
    <property type="match status" value="2"/>
</dbReference>
<keyword evidence="12" id="KW-1185">Reference proteome</keyword>
<keyword evidence="7 11" id="KW-0067">ATP-binding</keyword>
<keyword evidence="3" id="KW-1003">Cell membrane</keyword>
<dbReference type="RefSeq" id="WP_093255839.1">
    <property type="nucleotide sequence ID" value="NZ_FNQM01000020.1"/>
</dbReference>
<proteinExistence type="predicted"/>
<organism evidence="11 12">
    <name type="scientific">Rubrimonas cliftonensis</name>
    <dbReference type="NCBI Taxonomy" id="89524"/>
    <lineage>
        <taxon>Bacteria</taxon>
        <taxon>Pseudomonadati</taxon>
        <taxon>Pseudomonadota</taxon>
        <taxon>Alphaproteobacteria</taxon>
        <taxon>Rhodobacterales</taxon>
        <taxon>Paracoccaceae</taxon>
        <taxon>Rubrimonas</taxon>
    </lineage>
</organism>